<evidence type="ECO:0008006" key="4">
    <source>
        <dbReference type="Google" id="ProtNLM"/>
    </source>
</evidence>
<organism evidence="2 3">
    <name type="scientific">Stenotrophomonas maltophilia</name>
    <name type="common">Pseudomonas maltophilia</name>
    <name type="synonym">Xanthomonas maltophilia</name>
    <dbReference type="NCBI Taxonomy" id="40324"/>
    <lineage>
        <taxon>Bacteria</taxon>
        <taxon>Pseudomonadati</taxon>
        <taxon>Pseudomonadota</taxon>
        <taxon>Gammaproteobacteria</taxon>
        <taxon>Lysobacterales</taxon>
        <taxon>Lysobacteraceae</taxon>
        <taxon>Stenotrophomonas</taxon>
        <taxon>Stenotrophomonas maltophilia group</taxon>
    </lineage>
</organism>
<reference evidence="2" key="1">
    <citation type="submission" date="2022-07" db="EMBL/GenBank/DDBJ databases">
        <authorList>
            <consortium name="Clinical and Environmental Microbiology Branch: Whole genome sequencing antimicrobial resistance pathogens in the healthcare setting"/>
        </authorList>
    </citation>
    <scope>NUCLEOTIDE SEQUENCE</scope>
    <source>
        <strain evidence="2">Stenotrophomonas_maltophilia_2021CK-00905</strain>
    </source>
</reference>
<evidence type="ECO:0000313" key="2">
    <source>
        <dbReference type="EMBL" id="EKT4439491.1"/>
    </source>
</evidence>
<sequence>MKKTLIIASAAAVAMMASGSSFAASKSTTMNFSFVVAGTCDIYLSTTDTINQTDVHDIAGEGWDDNLGVLCSEDLPYIVEASTDANGQVMATSATSAREYPVTLYRGMDTRSAPKFGTDANGLALSGVGTGAHQAIPLSYEFGQRDAYYGYYKSLAEGTYTASVTFTVTY</sequence>
<dbReference type="EMBL" id="ABLOMU010000001">
    <property type="protein sequence ID" value="EKT4439491.1"/>
    <property type="molecule type" value="Genomic_DNA"/>
</dbReference>
<feature type="chain" id="PRO_5042480672" description="Spore coat protein U domain-containing protein" evidence="1">
    <location>
        <begin position="24"/>
        <end position="170"/>
    </location>
</feature>
<dbReference type="AlphaFoldDB" id="A0AAI9C7H1"/>
<proteinExistence type="predicted"/>
<feature type="signal peptide" evidence="1">
    <location>
        <begin position="1"/>
        <end position="23"/>
    </location>
</feature>
<evidence type="ECO:0000313" key="3">
    <source>
        <dbReference type="Proteomes" id="UP001214521"/>
    </source>
</evidence>
<evidence type="ECO:0000256" key="1">
    <source>
        <dbReference type="SAM" id="SignalP"/>
    </source>
</evidence>
<dbReference type="Proteomes" id="UP001214521">
    <property type="component" value="Unassembled WGS sequence"/>
</dbReference>
<keyword evidence="1" id="KW-0732">Signal</keyword>
<gene>
    <name evidence="2" type="ORF">QEK83_000084</name>
</gene>
<comment type="caution">
    <text evidence="2">The sequence shown here is derived from an EMBL/GenBank/DDBJ whole genome shotgun (WGS) entry which is preliminary data.</text>
</comment>
<dbReference type="RefSeq" id="WP_141097824.1">
    <property type="nucleotide sequence ID" value="NZ_CP135602.1"/>
</dbReference>
<name>A0AAI9C7H1_STEMA</name>
<protein>
    <recommendedName>
        <fullName evidence="4">Spore coat protein U domain-containing protein</fullName>
    </recommendedName>
</protein>
<accession>A0AAI9C7H1</accession>